<keyword evidence="1" id="KW-0472">Membrane</keyword>
<dbReference type="Proteomes" id="UP000318050">
    <property type="component" value="Unassembled WGS sequence"/>
</dbReference>
<organism evidence="2 3">
    <name type="scientific">Nitrospirillum amazonense</name>
    <dbReference type="NCBI Taxonomy" id="28077"/>
    <lineage>
        <taxon>Bacteria</taxon>
        <taxon>Pseudomonadati</taxon>
        <taxon>Pseudomonadota</taxon>
        <taxon>Alphaproteobacteria</taxon>
        <taxon>Rhodospirillales</taxon>
        <taxon>Azospirillaceae</taxon>
        <taxon>Nitrospirillum</taxon>
    </lineage>
</organism>
<keyword evidence="1" id="KW-1133">Transmembrane helix</keyword>
<keyword evidence="1" id="KW-0812">Transmembrane</keyword>
<feature type="transmembrane region" description="Helical" evidence="1">
    <location>
        <begin position="53"/>
        <end position="83"/>
    </location>
</feature>
<comment type="caution">
    <text evidence="2">The sequence shown here is derived from an EMBL/GenBank/DDBJ whole genome shotgun (WGS) entry which is preliminary data.</text>
</comment>
<gene>
    <name evidence="2" type="ORF">FBZ92_11165</name>
</gene>
<dbReference type="EMBL" id="VITT01000011">
    <property type="protein sequence ID" value="TWB56459.1"/>
    <property type="molecule type" value="Genomic_DNA"/>
</dbReference>
<sequence>MVALFAGLAARRDLAHMQFIAIGVHLGSFVLSFLMAVFAQARLQRPWRWQALLVWNTGICLAVFSDALFVWEFVLPFLAALAVMAVQGHVPWRSAVILGGSAGISTALGLAFLHMLPISPFPPATLSVMLDRARLFVSSAGSEMMVELFVPLGLALAAYMARFWFGGIEGASPGQVRRKTEGEIFFWHFGLIGALAVLAITMVAYEEQGTFRYTTAAWWWPPLLCIAAVRDQVNRWAPWVAAAAMLTITTSVALAAILPPPRVFFNEDLAQCLEREGASFPLKSGLGHYWVAHPITLYTESRVFVSTVDGSGDPWMWLNNRTDYFNDRKMTAPREYNFVVMRYLDRGAVQSRYGEPDNEIHCGSDTILYYRDSKRLTDYVAQWMAQHPKA</sequence>
<feature type="transmembrane region" description="Helical" evidence="1">
    <location>
        <begin position="95"/>
        <end position="116"/>
    </location>
</feature>
<dbReference type="AlphaFoldDB" id="A0A560IEK2"/>
<feature type="transmembrane region" description="Helical" evidence="1">
    <location>
        <begin position="185"/>
        <end position="205"/>
    </location>
</feature>
<feature type="transmembrane region" description="Helical" evidence="1">
    <location>
        <begin position="236"/>
        <end position="258"/>
    </location>
</feature>
<feature type="transmembrane region" description="Helical" evidence="1">
    <location>
        <begin position="148"/>
        <end position="165"/>
    </location>
</feature>
<feature type="transmembrane region" description="Helical" evidence="1">
    <location>
        <begin position="211"/>
        <end position="229"/>
    </location>
</feature>
<proteinExistence type="predicted"/>
<evidence type="ECO:0000313" key="3">
    <source>
        <dbReference type="Proteomes" id="UP000318050"/>
    </source>
</evidence>
<accession>A0A560IEK2</accession>
<feature type="transmembrane region" description="Helical" evidence="1">
    <location>
        <begin position="19"/>
        <end position="41"/>
    </location>
</feature>
<evidence type="ECO:0000256" key="1">
    <source>
        <dbReference type="SAM" id="Phobius"/>
    </source>
</evidence>
<protein>
    <recommendedName>
        <fullName evidence="4">Dolichyl-phosphate-mannose-protein mannosyltransferase</fullName>
    </recommendedName>
</protein>
<reference evidence="2 3" key="1">
    <citation type="submission" date="2019-06" db="EMBL/GenBank/DDBJ databases">
        <title>Genomic Encyclopedia of Type Strains, Phase IV (KMG-V): Genome sequencing to study the core and pangenomes of soil and plant-associated prokaryotes.</title>
        <authorList>
            <person name="Whitman W."/>
        </authorList>
    </citation>
    <scope>NUCLEOTIDE SEQUENCE [LARGE SCALE GENOMIC DNA]</scope>
    <source>
        <strain evidence="2 3">BR 11140</strain>
    </source>
</reference>
<name>A0A560IEK2_9PROT</name>
<evidence type="ECO:0008006" key="4">
    <source>
        <dbReference type="Google" id="ProtNLM"/>
    </source>
</evidence>
<evidence type="ECO:0000313" key="2">
    <source>
        <dbReference type="EMBL" id="TWB56459.1"/>
    </source>
</evidence>